<keyword evidence="3" id="KW-0560">Oxidoreductase</keyword>
<dbReference type="PANTHER" id="PTHR43490:SF60">
    <property type="entry name" value="NAD(P)-BINDING ROSSMANN-FOLD SUPERFAMILY PROTEIN"/>
    <property type="match status" value="1"/>
</dbReference>
<dbReference type="Gene3D" id="3.40.50.720">
    <property type="entry name" value="NAD(P)-binding Rossmann-like Domain"/>
    <property type="match status" value="1"/>
</dbReference>
<dbReference type="GO" id="GO:0016020">
    <property type="term" value="C:membrane"/>
    <property type="evidence" value="ECO:0007669"/>
    <property type="project" value="TreeGrafter"/>
</dbReference>
<protein>
    <submittedName>
        <fullName evidence="4">(+)-NEOMENTHOL DEHYDROGENASE</fullName>
    </submittedName>
</protein>
<dbReference type="InterPro" id="IPR036291">
    <property type="entry name" value="NAD(P)-bd_dom_sf"/>
</dbReference>
<name>A0A9Q0VZU5_9ROSI</name>
<reference evidence="4" key="1">
    <citation type="submission" date="2022-11" db="EMBL/GenBank/DDBJ databases">
        <authorList>
            <person name="Hyden B.L."/>
            <person name="Feng K."/>
            <person name="Yates T."/>
            <person name="Jawdy S."/>
            <person name="Smart L.B."/>
            <person name="Muchero W."/>
        </authorList>
    </citation>
    <scope>NUCLEOTIDE SEQUENCE</scope>
    <source>
        <tissue evidence="4">Shoot tip</tissue>
    </source>
</reference>
<evidence type="ECO:0000256" key="1">
    <source>
        <dbReference type="ARBA" id="ARBA00006484"/>
    </source>
</evidence>
<keyword evidence="5" id="KW-1185">Reference proteome</keyword>
<dbReference type="EMBL" id="JAPFFM010000007">
    <property type="protein sequence ID" value="KAJ6758041.1"/>
    <property type="molecule type" value="Genomic_DNA"/>
</dbReference>
<proteinExistence type="inferred from homology"/>
<sequence length="121" mass="13261">MLQNENLSAKQIEGMVDLFLENVKNGTWKKQGWPEIWTDYAVSKLALNAYSRVLAKQFEDFGLRVNCFCPGFTQTSMTGGKGTHTADDAAEVGARLALLPPGELSTGKFYVGFNPGIISKL</sequence>
<dbReference type="Proteomes" id="UP001151752">
    <property type="component" value="Chromosome 13"/>
</dbReference>
<evidence type="ECO:0000256" key="3">
    <source>
        <dbReference type="ARBA" id="ARBA00023002"/>
    </source>
</evidence>
<comment type="similarity">
    <text evidence="1">Belongs to the short-chain dehydrogenases/reductases (SDR) family.</text>
</comment>
<dbReference type="GO" id="GO:0016491">
    <property type="term" value="F:oxidoreductase activity"/>
    <property type="evidence" value="ECO:0007669"/>
    <property type="project" value="UniProtKB-KW"/>
</dbReference>
<accession>A0A9Q0VZU5</accession>
<dbReference type="Pfam" id="PF13561">
    <property type="entry name" value="adh_short_C2"/>
    <property type="match status" value="1"/>
</dbReference>
<evidence type="ECO:0000256" key="2">
    <source>
        <dbReference type="ARBA" id="ARBA00022857"/>
    </source>
</evidence>
<dbReference type="InterPro" id="IPR002347">
    <property type="entry name" value="SDR_fam"/>
</dbReference>
<gene>
    <name evidence="4" type="ORF">OIU74_027179</name>
</gene>
<dbReference type="AlphaFoldDB" id="A0A9Q0VZU5"/>
<comment type="caution">
    <text evidence="4">The sequence shown here is derived from an EMBL/GenBank/DDBJ whole genome shotgun (WGS) entry which is preliminary data.</text>
</comment>
<reference evidence="4" key="2">
    <citation type="journal article" date="2023" name="Int. J. Mol. Sci.">
        <title>De Novo Assembly and Annotation of 11 Diverse Shrub Willow (Salix) Genomes Reveals Novel Gene Organization in Sex-Linked Regions.</title>
        <authorList>
            <person name="Hyden B."/>
            <person name="Feng K."/>
            <person name="Yates T.B."/>
            <person name="Jawdy S."/>
            <person name="Cereghino C."/>
            <person name="Smart L.B."/>
            <person name="Muchero W."/>
        </authorList>
    </citation>
    <scope>NUCLEOTIDE SEQUENCE</scope>
    <source>
        <tissue evidence="4">Shoot tip</tissue>
    </source>
</reference>
<dbReference type="PANTHER" id="PTHR43490">
    <property type="entry name" value="(+)-NEOMENTHOL DEHYDROGENASE"/>
    <property type="match status" value="1"/>
</dbReference>
<dbReference type="SUPFAM" id="SSF51735">
    <property type="entry name" value="NAD(P)-binding Rossmann-fold domains"/>
    <property type="match status" value="1"/>
</dbReference>
<evidence type="ECO:0000313" key="4">
    <source>
        <dbReference type="EMBL" id="KAJ6758041.1"/>
    </source>
</evidence>
<evidence type="ECO:0000313" key="5">
    <source>
        <dbReference type="Proteomes" id="UP001151752"/>
    </source>
</evidence>
<organism evidence="4 5">
    <name type="scientific">Salix koriyanagi</name>
    <dbReference type="NCBI Taxonomy" id="2511006"/>
    <lineage>
        <taxon>Eukaryota</taxon>
        <taxon>Viridiplantae</taxon>
        <taxon>Streptophyta</taxon>
        <taxon>Embryophyta</taxon>
        <taxon>Tracheophyta</taxon>
        <taxon>Spermatophyta</taxon>
        <taxon>Magnoliopsida</taxon>
        <taxon>eudicotyledons</taxon>
        <taxon>Gunneridae</taxon>
        <taxon>Pentapetalae</taxon>
        <taxon>rosids</taxon>
        <taxon>fabids</taxon>
        <taxon>Malpighiales</taxon>
        <taxon>Salicaceae</taxon>
        <taxon>Saliceae</taxon>
        <taxon>Salix</taxon>
    </lineage>
</organism>
<keyword evidence="2" id="KW-0521">NADP</keyword>